<name>A0A9P6X5W5_RHIOR</name>
<dbReference type="Pfam" id="PF00566">
    <property type="entry name" value="RabGAP-TBC"/>
    <property type="match status" value="1"/>
</dbReference>
<keyword evidence="1" id="KW-0343">GTPase activation</keyword>
<dbReference type="PANTHER" id="PTHR22957">
    <property type="entry name" value="TBC1 DOMAIN FAMILY MEMBER GTPASE-ACTIVATING PROTEIN"/>
    <property type="match status" value="1"/>
</dbReference>
<evidence type="ECO:0000256" key="2">
    <source>
        <dbReference type="ARBA" id="ARBA00072091"/>
    </source>
</evidence>
<evidence type="ECO:0000256" key="3">
    <source>
        <dbReference type="ARBA" id="ARBA00082648"/>
    </source>
</evidence>
<dbReference type="Gene3D" id="1.10.8.270">
    <property type="entry name" value="putative rabgap domain of human tbc1 domain family member 14 like domains"/>
    <property type="match status" value="1"/>
</dbReference>
<dbReference type="PROSITE" id="PS50086">
    <property type="entry name" value="TBC_RABGAP"/>
    <property type="match status" value="1"/>
</dbReference>
<dbReference type="AlphaFoldDB" id="A0A9P6X5W5"/>
<protein>
    <recommendedName>
        <fullName evidence="2">GTPase-activating protein GYP7</fullName>
    </recommendedName>
    <alternativeName>
        <fullName evidence="3">GAP for YPT7</fullName>
    </alternativeName>
</protein>
<sequence>MEKEDDSFSMIHNPTEVIKLLYSKSKVYIHPSHQQHDFIPGYLTMIDKTSHDYYVAWTPESLMPNKESFVQVDYNPENNQEITGNTSNQQRSPIIDIWPASTMINCLEDGSLYAFSSSLDTIHSLLIIPPNFSTWYGQLIINHKNGQTTGPLWFHDDESTSTVYQKRTQGGSERVKWGGDEFIERLSQLVPVKRSNREDGLYYVNPEKEMAEEESLFESAQMDPVIATLKEARWTLFEKLAQVTKFSREAAANLFHKPAAITENETVRLTTDDYDSARLFLAKWAAGLADASEKNVPSEQKYRQVGLWGHGLEEETGLGVFEIVNSQHDLLTHTRTEPVSEVEWSSWFDPQGQLRMSEDMVRKRIFCGGVNESIRKEVWLFLTAVYPWHSTALERQSIVEDKRQVKGGFDAQWLMIEQERKHGRIQRSKAQDRTDRTIDLYANETMTNPDPLFLHGGTNKHLERLKDVLCTYNVYNGTLGYVQGMSDLLSPLYAITKQEHLSFWSFVHFMERMKFNFYKDQSGMHHQLLIMDHLLRFMDPSLYRHLQATESCNFFFCFRWLLVWYKREFPWDDMLTLWEVLWTDYLTDKFHLFIALAILDKHRDHIIQYLMNFDEVLKYMNDLSMTIDLQDILQRAEILFYQFKQRVDAIDSKREQINLTNKSDFDQSLYIHPILRELLSSQ</sequence>
<dbReference type="GO" id="GO:0005737">
    <property type="term" value="C:cytoplasm"/>
    <property type="evidence" value="ECO:0007669"/>
    <property type="project" value="UniProtKB-ARBA"/>
</dbReference>
<dbReference type="FunFam" id="1.10.472.80:FF:000005">
    <property type="entry name" value="TBC1 domain family member 15"/>
    <property type="match status" value="1"/>
</dbReference>
<evidence type="ECO:0000313" key="6">
    <source>
        <dbReference type="Proteomes" id="UP000716291"/>
    </source>
</evidence>
<comment type="caution">
    <text evidence="5">The sequence shown here is derived from an EMBL/GenBank/DDBJ whole genome shotgun (WGS) entry which is preliminary data.</text>
</comment>
<proteinExistence type="predicted"/>
<dbReference type="OrthoDB" id="10264062at2759"/>
<evidence type="ECO:0000256" key="1">
    <source>
        <dbReference type="ARBA" id="ARBA00022468"/>
    </source>
</evidence>
<dbReference type="SUPFAM" id="SSF47923">
    <property type="entry name" value="Ypt/Rab-GAP domain of gyp1p"/>
    <property type="match status" value="2"/>
</dbReference>
<dbReference type="PANTHER" id="PTHR22957:SF502">
    <property type="entry name" value="SMALL G PROTEIN SIGNALING MODULATOR 2-RELATED"/>
    <property type="match status" value="1"/>
</dbReference>
<dbReference type="EMBL" id="JAANQT010001220">
    <property type="protein sequence ID" value="KAG1306045.1"/>
    <property type="molecule type" value="Genomic_DNA"/>
</dbReference>
<gene>
    <name evidence="5" type="ORF">G6F64_007896</name>
</gene>
<dbReference type="InterPro" id="IPR021935">
    <property type="entry name" value="SGSM1/2_RBD"/>
</dbReference>
<feature type="domain" description="Rab-GAP TBC" evidence="4">
    <location>
        <begin position="369"/>
        <end position="585"/>
    </location>
</feature>
<keyword evidence="6" id="KW-1185">Reference proteome</keyword>
<dbReference type="InterPro" id="IPR000195">
    <property type="entry name" value="Rab-GAP-TBC_dom"/>
</dbReference>
<reference evidence="5" key="1">
    <citation type="journal article" date="2020" name="Microb. Genom.">
        <title>Genetic diversity of clinical and environmental Mucorales isolates obtained from an investigation of mucormycosis cases among solid organ transplant recipients.</title>
        <authorList>
            <person name="Nguyen M.H."/>
            <person name="Kaul D."/>
            <person name="Muto C."/>
            <person name="Cheng S.J."/>
            <person name="Richter R.A."/>
            <person name="Bruno V.M."/>
            <person name="Liu G."/>
            <person name="Beyhan S."/>
            <person name="Sundermann A.J."/>
            <person name="Mounaud S."/>
            <person name="Pasculle A.W."/>
            <person name="Nierman W.C."/>
            <person name="Driscoll E."/>
            <person name="Cumbie R."/>
            <person name="Clancy C.J."/>
            <person name="Dupont C.L."/>
        </authorList>
    </citation>
    <scope>NUCLEOTIDE SEQUENCE</scope>
    <source>
        <strain evidence="5">GL11</strain>
    </source>
</reference>
<organism evidence="5 6">
    <name type="scientific">Rhizopus oryzae</name>
    <name type="common">Mucormycosis agent</name>
    <name type="synonym">Rhizopus arrhizus var. delemar</name>
    <dbReference type="NCBI Taxonomy" id="64495"/>
    <lineage>
        <taxon>Eukaryota</taxon>
        <taxon>Fungi</taxon>
        <taxon>Fungi incertae sedis</taxon>
        <taxon>Mucoromycota</taxon>
        <taxon>Mucoromycotina</taxon>
        <taxon>Mucoromycetes</taxon>
        <taxon>Mucorales</taxon>
        <taxon>Mucorineae</taxon>
        <taxon>Rhizopodaceae</taxon>
        <taxon>Rhizopus</taxon>
    </lineage>
</organism>
<accession>A0A9P6X5W5</accession>
<evidence type="ECO:0000313" key="5">
    <source>
        <dbReference type="EMBL" id="KAG1306045.1"/>
    </source>
</evidence>
<dbReference type="Proteomes" id="UP000716291">
    <property type="component" value="Unassembled WGS sequence"/>
</dbReference>
<dbReference type="SMART" id="SM00164">
    <property type="entry name" value="TBC"/>
    <property type="match status" value="1"/>
</dbReference>
<dbReference type="GO" id="GO:0005096">
    <property type="term" value="F:GTPase activator activity"/>
    <property type="evidence" value="ECO:0007669"/>
    <property type="project" value="UniProtKB-KW"/>
</dbReference>
<evidence type="ECO:0000259" key="4">
    <source>
        <dbReference type="PROSITE" id="PS50086"/>
    </source>
</evidence>
<dbReference type="Pfam" id="PF12068">
    <property type="entry name" value="PH_RBD"/>
    <property type="match status" value="1"/>
</dbReference>
<dbReference type="InterPro" id="IPR035969">
    <property type="entry name" value="Rab-GAP_TBC_sf"/>
</dbReference>
<dbReference type="Gene3D" id="2.30.29.230">
    <property type="match status" value="1"/>
</dbReference>
<dbReference type="Gene3D" id="1.10.472.80">
    <property type="entry name" value="Ypt/Rab-GAP domain of gyp1p, domain 3"/>
    <property type="match status" value="1"/>
</dbReference>